<protein>
    <submittedName>
        <fullName evidence="4">SDR family oxidoreductase</fullName>
    </submittedName>
</protein>
<comment type="caution">
    <text evidence="4">The sequence shown here is derived from an EMBL/GenBank/DDBJ whole genome shotgun (WGS) entry which is preliminary data.</text>
</comment>
<evidence type="ECO:0000313" key="5">
    <source>
        <dbReference type="Proteomes" id="UP000283644"/>
    </source>
</evidence>
<name>A0A417XTG1_9ACTN</name>
<keyword evidence="5" id="KW-1185">Reference proteome</keyword>
<gene>
    <name evidence="4" type="ORF">D0Z08_27755</name>
</gene>
<reference evidence="4 5" key="1">
    <citation type="submission" date="2018-09" db="EMBL/GenBank/DDBJ databases">
        <title>Genome sequencing of Nocardioides immobilis CCTCC AB 2017083 for comparison to Nocardioides silvaticus.</title>
        <authorList>
            <person name="Li C."/>
            <person name="Wang G."/>
        </authorList>
    </citation>
    <scope>NUCLEOTIDE SEQUENCE [LARGE SCALE GENOMIC DNA]</scope>
    <source>
        <strain evidence="4 5">CCTCC AB 2017083</strain>
    </source>
</reference>
<evidence type="ECO:0000256" key="3">
    <source>
        <dbReference type="RuleBase" id="RU000363"/>
    </source>
</evidence>
<dbReference type="AlphaFoldDB" id="A0A417XTG1"/>
<dbReference type="OrthoDB" id="9792003at2"/>
<dbReference type="SUPFAM" id="SSF51735">
    <property type="entry name" value="NAD(P)-binding Rossmann-fold domains"/>
    <property type="match status" value="1"/>
</dbReference>
<dbReference type="Pfam" id="PF00106">
    <property type="entry name" value="adh_short"/>
    <property type="match status" value="1"/>
</dbReference>
<dbReference type="PRINTS" id="PR00080">
    <property type="entry name" value="SDRFAMILY"/>
</dbReference>
<dbReference type="RefSeq" id="WP_118928539.1">
    <property type="nucleotide sequence ID" value="NZ_QXGH01000040.1"/>
</dbReference>
<dbReference type="InterPro" id="IPR051911">
    <property type="entry name" value="SDR_oxidoreductase"/>
</dbReference>
<dbReference type="Proteomes" id="UP000283644">
    <property type="component" value="Unassembled WGS sequence"/>
</dbReference>
<evidence type="ECO:0000256" key="2">
    <source>
        <dbReference type="ARBA" id="ARBA00023002"/>
    </source>
</evidence>
<organism evidence="4 5">
    <name type="scientific">Nocardioides immobilis</name>
    <dbReference type="NCBI Taxonomy" id="2049295"/>
    <lineage>
        <taxon>Bacteria</taxon>
        <taxon>Bacillati</taxon>
        <taxon>Actinomycetota</taxon>
        <taxon>Actinomycetes</taxon>
        <taxon>Propionibacteriales</taxon>
        <taxon>Nocardioidaceae</taxon>
        <taxon>Nocardioides</taxon>
    </lineage>
</organism>
<keyword evidence="2" id="KW-0560">Oxidoreductase</keyword>
<dbReference type="CDD" id="cd05374">
    <property type="entry name" value="17beta-HSD-like_SDR_c"/>
    <property type="match status" value="1"/>
</dbReference>
<dbReference type="PRINTS" id="PR00081">
    <property type="entry name" value="GDHRDH"/>
</dbReference>
<comment type="similarity">
    <text evidence="1 3">Belongs to the short-chain dehydrogenases/reductases (SDR) family.</text>
</comment>
<sequence>MSKVILVTGAGRGLGKDIALEALAAGHQVVATGRRPEQVETILGGSQDNLLVTKLDVTRPEDGEAAVRAAIDRFGHIDVLINNAGNLFTGYFEEISPAQMRQQFETNLFGPMNVTRAVLPVLRKQRAGHIITITSTAGLVGTEFTSAYAASKFAEEGWMESLHHDVAPYNIHTTAVEPGYFRTEFLGDGSTNWPELAIDDYAPRTAPRIEGMKSMNGQQPGDPTKLARAVLTIAHQDKPPRRFIAGADAIGAVEAKAKELLAQAEASRELGDSLAYDDART</sequence>
<proteinExistence type="inferred from homology"/>
<evidence type="ECO:0000313" key="4">
    <source>
        <dbReference type="EMBL" id="RHW23742.1"/>
    </source>
</evidence>
<dbReference type="PANTHER" id="PTHR43976">
    <property type="entry name" value="SHORT CHAIN DEHYDROGENASE"/>
    <property type="match status" value="1"/>
</dbReference>
<evidence type="ECO:0000256" key="1">
    <source>
        <dbReference type="ARBA" id="ARBA00006484"/>
    </source>
</evidence>
<dbReference type="InterPro" id="IPR002347">
    <property type="entry name" value="SDR_fam"/>
</dbReference>
<dbReference type="GO" id="GO:0016491">
    <property type="term" value="F:oxidoreductase activity"/>
    <property type="evidence" value="ECO:0007669"/>
    <property type="project" value="UniProtKB-KW"/>
</dbReference>
<dbReference type="InterPro" id="IPR036291">
    <property type="entry name" value="NAD(P)-bd_dom_sf"/>
</dbReference>
<dbReference type="Gene3D" id="3.40.50.720">
    <property type="entry name" value="NAD(P)-binding Rossmann-like Domain"/>
    <property type="match status" value="1"/>
</dbReference>
<accession>A0A417XTG1</accession>
<dbReference type="PANTHER" id="PTHR43976:SF16">
    <property type="entry name" value="SHORT-CHAIN DEHYDROGENASE_REDUCTASE FAMILY PROTEIN"/>
    <property type="match status" value="1"/>
</dbReference>
<dbReference type="EMBL" id="QXGH01000040">
    <property type="protein sequence ID" value="RHW23742.1"/>
    <property type="molecule type" value="Genomic_DNA"/>
</dbReference>